<dbReference type="KEGG" id="fsl:EJO69_04875"/>
<dbReference type="Proteomes" id="UP000270021">
    <property type="component" value="Chromosome"/>
</dbReference>
<accession>A0A3Q8WT46</accession>
<name>A0A3Q8WT46_9ACTO</name>
<evidence type="ECO:0000313" key="4">
    <source>
        <dbReference type="Proteomes" id="UP000270021"/>
    </source>
</evidence>
<dbReference type="Pfam" id="PF02481">
    <property type="entry name" value="DNA_processg_A"/>
    <property type="match status" value="1"/>
</dbReference>
<dbReference type="Gene3D" id="3.40.50.450">
    <property type="match status" value="1"/>
</dbReference>
<dbReference type="PANTHER" id="PTHR43022">
    <property type="entry name" value="PROTEIN SMF"/>
    <property type="match status" value="1"/>
</dbReference>
<dbReference type="EMBL" id="CP034438">
    <property type="protein sequence ID" value="AZN29714.1"/>
    <property type="molecule type" value="Genomic_DNA"/>
</dbReference>
<dbReference type="PANTHER" id="PTHR43022:SF1">
    <property type="entry name" value="PROTEIN SMF"/>
    <property type="match status" value="1"/>
</dbReference>
<dbReference type="InterPro" id="IPR003488">
    <property type="entry name" value="DprA"/>
</dbReference>
<evidence type="ECO:0000259" key="2">
    <source>
        <dbReference type="Pfam" id="PF02481"/>
    </source>
</evidence>
<keyword evidence="4" id="KW-1185">Reference proteome</keyword>
<gene>
    <name evidence="3" type="primary">dprA</name>
    <name evidence="3" type="ORF">EJO69_04875</name>
</gene>
<dbReference type="RefSeq" id="WP_126039829.1">
    <property type="nucleotide sequence ID" value="NZ_CP034438.1"/>
</dbReference>
<evidence type="ECO:0000313" key="3">
    <source>
        <dbReference type="EMBL" id="AZN29714.1"/>
    </source>
</evidence>
<organism evidence="3 4">
    <name type="scientific">Flaviflexus salsibiostraticola</name>
    <dbReference type="NCBI Taxonomy" id="1282737"/>
    <lineage>
        <taxon>Bacteria</taxon>
        <taxon>Bacillati</taxon>
        <taxon>Actinomycetota</taxon>
        <taxon>Actinomycetes</taxon>
        <taxon>Actinomycetales</taxon>
        <taxon>Actinomycetaceae</taxon>
        <taxon>Flaviflexus</taxon>
    </lineage>
</organism>
<protein>
    <submittedName>
        <fullName evidence="3">DNA-protecting protein DprA</fullName>
    </submittedName>
</protein>
<dbReference type="NCBIfam" id="TIGR00732">
    <property type="entry name" value="dprA"/>
    <property type="match status" value="1"/>
</dbReference>
<dbReference type="InterPro" id="IPR057666">
    <property type="entry name" value="DrpA_SLOG"/>
</dbReference>
<reference evidence="3 4" key="1">
    <citation type="submission" date="2018-12" db="EMBL/GenBank/DDBJ databases">
        <title>Complete genome sequence of Flaviflexus salsibiostraticola KCTC 33148.</title>
        <authorList>
            <person name="Bae J.-W."/>
        </authorList>
    </citation>
    <scope>NUCLEOTIDE SEQUENCE [LARGE SCALE GENOMIC DNA]</scope>
    <source>
        <strain evidence="3 4">KCTC 33148</strain>
    </source>
</reference>
<dbReference type="SUPFAM" id="SSF102405">
    <property type="entry name" value="MCP/YpsA-like"/>
    <property type="match status" value="1"/>
</dbReference>
<evidence type="ECO:0000256" key="1">
    <source>
        <dbReference type="ARBA" id="ARBA00006525"/>
    </source>
</evidence>
<dbReference type="OrthoDB" id="9785707at2"/>
<comment type="similarity">
    <text evidence="1">Belongs to the DprA/Smf family.</text>
</comment>
<dbReference type="GO" id="GO:0009294">
    <property type="term" value="P:DNA-mediated transformation"/>
    <property type="evidence" value="ECO:0007669"/>
    <property type="project" value="InterPro"/>
</dbReference>
<feature type="domain" description="Smf/DprA SLOG" evidence="2">
    <location>
        <begin position="76"/>
        <end position="284"/>
    </location>
</feature>
<dbReference type="AlphaFoldDB" id="A0A3Q8WT46"/>
<sequence length="361" mass="38137">MTIFTGERMARAIWSYLCEPGDPVQQLLAGGAEQALDDLASGRLNLTIHAERWRMRLAGLEASMLAGHFPDGADYLIPGDEHWPASLDDLGDLAPIGLWVRGDSGILTMPGISIVGARAATGYGVEIATRFSAALCSSHVLISGGAYGIDAAVHRTALSRRGRTIVVAAGGIDRIYPTSHRDLVETIIVAGGALISEQPHGAAPARHRFLSRNRIIAALGRTTVVVEAALRSGALATARRAAEIGRDVCAVPGPVTSLASSGTNQLLRDFGICVTSPEDVLELLGSIEPDQLPATPDSSYDRLPERDKKVWNALEPASIRSLPGVARDAGLTASETVSSLEFLRSIGMARSIAGRWTRVAV</sequence>
<proteinExistence type="inferred from homology"/>